<accession>A7HRG8</accession>
<dbReference type="EMBL" id="CP000774">
    <property type="protein sequence ID" value="ABS62501.1"/>
    <property type="molecule type" value="Genomic_DNA"/>
</dbReference>
<keyword evidence="2" id="KW-0732">Signal</keyword>
<feature type="region of interest" description="Disordered" evidence="1">
    <location>
        <begin position="115"/>
        <end position="136"/>
    </location>
</feature>
<dbReference type="KEGG" id="pla:Plav_0878"/>
<evidence type="ECO:0000256" key="2">
    <source>
        <dbReference type="SAM" id="SignalP"/>
    </source>
</evidence>
<feature type="signal peptide" evidence="2">
    <location>
        <begin position="1"/>
        <end position="20"/>
    </location>
</feature>
<dbReference type="Pfam" id="PF17264">
    <property type="entry name" value="DUF5330"/>
    <property type="match status" value="1"/>
</dbReference>
<evidence type="ECO:0000256" key="1">
    <source>
        <dbReference type="SAM" id="MobiDB-lite"/>
    </source>
</evidence>
<evidence type="ECO:0008006" key="5">
    <source>
        <dbReference type="Google" id="ProtNLM"/>
    </source>
</evidence>
<keyword evidence="4" id="KW-1185">Reference proteome</keyword>
<dbReference type="Proteomes" id="UP000006377">
    <property type="component" value="Chromosome"/>
</dbReference>
<dbReference type="OrthoDB" id="7923950at2"/>
<dbReference type="InterPro" id="IPR035220">
    <property type="entry name" value="DUF5330"/>
</dbReference>
<evidence type="ECO:0000313" key="3">
    <source>
        <dbReference type="EMBL" id="ABS62501.1"/>
    </source>
</evidence>
<dbReference type="AlphaFoldDB" id="A7HRG8"/>
<organism evidence="3 4">
    <name type="scientific">Parvibaculum lavamentivorans (strain DS-1 / DSM 13023 / NCIMB 13966)</name>
    <dbReference type="NCBI Taxonomy" id="402881"/>
    <lineage>
        <taxon>Bacteria</taxon>
        <taxon>Pseudomonadati</taxon>
        <taxon>Pseudomonadota</taxon>
        <taxon>Alphaproteobacteria</taxon>
        <taxon>Hyphomicrobiales</taxon>
        <taxon>Parvibaculaceae</taxon>
        <taxon>Parvibaculum</taxon>
    </lineage>
</organism>
<reference evidence="3 4" key="1">
    <citation type="journal article" date="2011" name="Stand. Genomic Sci.">
        <title>Complete genome sequence of Parvibaculum lavamentivorans type strain (DS-1(T)).</title>
        <authorList>
            <person name="Schleheck D."/>
            <person name="Weiss M."/>
            <person name="Pitluck S."/>
            <person name="Bruce D."/>
            <person name="Land M.L."/>
            <person name="Han S."/>
            <person name="Saunders E."/>
            <person name="Tapia R."/>
            <person name="Detter C."/>
            <person name="Brettin T."/>
            <person name="Han J."/>
            <person name="Woyke T."/>
            <person name="Goodwin L."/>
            <person name="Pennacchio L."/>
            <person name="Nolan M."/>
            <person name="Cook A.M."/>
            <person name="Kjelleberg S."/>
            <person name="Thomas T."/>
        </authorList>
    </citation>
    <scope>NUCLEOTIDE SEQUENCE [LARGE SCALE GENOMIC DNA]</scope>
    <source>
        <strain evidence="4">DS-1 / DSM 13023 / NCIMB 13966</strain>
    </source>
</reference>
<dbReference type="RefSeq" id="WP_012109751.1">
    <property type="nucleotide sequence ID" value="NC_009719.1"/>
</dbReference>
<protein>
    <recommendedName>
        <fullName evidence="5">UrcA family protein</fullName>
    </recommendedName>
</protein>
<evidence type="ECO:0000313" key="4">
    <source>
        <dbReference type="Proteomes" id="UP000006377"/>
    </source>
</evidence>
<sequence length="136" mass="14306">MSFILRAAFWLTVMAFLLPAAGYESAPQAAGMAGYANAALVEGQPPADNDIGATEALTLAARSAQDVMGFCGRNPDICEKSHAVVGHVLRQTAYYGGQALVWLTEKAREQQHDSTRLEGHQAAIRPAASPLPLAGA</sequence>
<name>A7HRG8_PARL1</name>
<feature type="chain" id="PRO_5002708162" description="UrcA family protein" evidence="2">
    <location>
        <begin position="21"/>
        <end position="136"/>
    </location>
</feature>
<gene>
    <name evidence="3" type="ordered locus">Plav_0878</name>
</gene>
<proteinExistence type="predicted"/>
<dbReference type="HOGENOM" id="CLU_1873426_0_0_5"/>